<name>A0A1H1NQR8_BRESA</name>
<dbReference type="STRING" id="629680.SAMN04489751_1019"/>
<dbReference type="InterPro" id="IPR012788">
    <property type="entry name" value="Decarb_PcaC"/>
</dbReference>
<dbReference type="Proteomes" id="UP000199700">
    <property type="component" value="Chromosome"/>
</dbReference>
<dbReference type="InterPro" id="IPR052512">
    <property type="entry name" value="4CMD/NDH-1_regulator"/>
</dbReference>
<dbReference type="Gene3D" id="1.20.1290.10">
    <property type="entry name" value="AhpD-like"/>
    <property type="match status" value="1"/>
</dbReference>
<dbReference type="Gene3D" id="3.40.50.1820">
    <property type="entry name" value="alpha/beta hydrolase"/>
    <property type="match status" value="1"/>
</dbReference>
<organism evidence="4 5">
    <name type="scientific">Brevibacterium sandarakinum</name>
    <dbReference type="NCBI Taxonomy" id="629680"/>
    <lineage>
        <taxon>Bacteria</taxon>
        <taxon>Bacillati</taxon>
        <taxon>Actinomycetota</taxon>
        <taxon>Actinomycetes</taxon>
        <taxon>Micrococcales</taxon>
        <taxon>Brevibacteriaceae</taxon>
        <taxon>Brevibacterium</taxon>
    </lineage>
</organism>
<dbReference type="InterPro" id="IPR029058">
    <property type="entry name" value="AB_hydrolase_fold"/>
</dbReference>
<evidence type="ECO:0000259" key="2">
    <source>
        <dbReference type="Pfam" id="PF02627"/>
    </source>
</evidence>
<gene>
    <name evidence="4" type="ORF">SAMN04489751_1019</name>
</gene>
<dbReference type="InterPro" id="IPR029032">
    <property type="entry name" value="AhpD-like"/>
</dbReference>
<dbReference type="SUPFAM" id="SSF53474">
    <property type="entry name" value="alpha/beta-Hydrolases"/>
    <property type="match status" value="1"/>
</dbReference>
<dbReference type="SUPFAM" id="SSF69118">
    <property type="entry name" value="AhpD-like"/>
    <property type="match status" value="1"/>
</dbReference>
<accession>A0A1H1NQR8</accession>
<evidence type="ECO:0000259" key="3">
    <source>
        <dbReference type="Pfam" id="PF12697"/>
    </source>
</evidence>
<keyword evidence="5" id="KW-1185">Reference proteome</keyword>
<sequence>MELTATVLTAPTTPAAANPRILVVLPSLGTSVGALWQSAATHLGGVDPETTVIGIDLPGHGRSAPVDVPAGTPAVPKLTMDDLAEAVLATIDRVLPDVAGSTDTGDLRISLAGDSIGGAIALQLALDHGDRFDRAAVFCTGAKIGEASGWEERAEVVATSGTPTQVIGSAQRWFGEGFMTREPEASSALLHSLQDADRFSYAALCHALASFDVRSRLSEIAIPILAVAGSEDRPTPPTKLAEIANGITGALLEVIEGAAHLVPAEAPAVTAGLLNDFMTGNAAGGNSTGAQNSEAASADLPTASGPREASRDEVREAGMTVRRQVLSDAHVDRANAKVDDFTADFQDLITRYAWGEIWTRPGLEKRMRSAITLTAMIAGGHEAELAMHVKAAVRNGLSRDEIKEVLLQSAIYCSVPSANTAFSVASQALAEIDDEG</sequence>
<evidence type="ECO:0000313" key="4">
    <source>
        <dbReference type="EMBL" id="SDS01311.1"/>
    </source>
</evidence>
<reference evidence="4" key="1">
    <citation type="submission" date="2016-10" db="EMBL/GenBank/DDBJ databases">
        <authorList>
            <person name="Varghese N."/>
            <person name="Submissions S."/>
        </authorList>
    </citation>
    <scope>NUCLEOTIDE SEQUENCE [LARGE SCALE GENOMIC DNA]</scope>
    <source>
        <strain evidence="4">DSM 22082</strain>
    </source>
</reference>
<dbReference type="AlphaFoldDB" id="A0A1H1NQR8"/>
<dbReference type="Pfam" id="PF12697">
    <property type="entry name" value="Abhydrolase_6"/>
    <property type="match status" value="1"/>
</dbReference>
<evidence type="ECO:0000313" key="5">
    <source>
        <dbReference type="Proteomes" id="UP000199700"/>
    </source>
</evidence>
<dbReference type="OrthoDB" id="9802489at2"/>
<proteinExistence type="predicted"/>
<dbReference type="PANTHER" id="PTHR33570:SF2">
    <property type="entry name" value="CARBOXYMUCONOLACTONE DECARBOXYLASE-LIKE DOMAIN-CONTAINING PROTEIN"/>
    <property type="match status" value="1"/>
</dbReference>
<dbReference type="PANTHER" id="PTHR33570">
    <property type="entry name" value="4-CARBOXYMUCONOLACTONE DECARBOXYLASE FAMILY PROTEIN"/>
    <property type="match status" value="1"/>
</dbReference>
<feature type="domain" description="Carboxymuconolactone decarboxylase-like" evidence="2">
    <location>
        <begin position="344"/>
        <end position="426"/>
    </location>
</feature>
<dbReference type="InterPro" id="IPR000073">
    <property type="entry name" value="AB_hydrolase_1"/>
</dbReference>
<dbReference type="GO" id="GO:0051920">
    <property type="term" value="F:peroxiredoxin activity"/>
    <property type="evidence" value="ECO:0007669"/>
    <property type="project" value="InterPro"/>
</dbReference>
<dbReference type="Pfam" id="PF02627">
    <property type="entry name" value="CMD"/>
    <property type="match status" value="1"/>
</dbReference>
<evidence type="ECO:0000256" key="1">
    <source>
        <dbReference type="SAM" id="MobiDB-lite"/>
    </source>
</evidence>
<dbReference type="InterPro" id="IPR003779">
    <property type="entry name" value="CMD-like"/>
</dbReference>
<dbReference type="EMBL" id="LT629739">
    <property type="protein sequence ID" value="SDS01311.1"/>
    <property type="molecule type" value="Genomic_DNA"/>
</dbReference>
<protein>
    <submittedName>
        <fullName evidence="4">3-oxoadipate enol-lactonase / 4-carboxymuconolactone decarboxylase</fullName>
    </submittedName>
</protein>
<feature type="region of interest" description="Disordered" evidence="1">
    <location>
        <begin position="285"/>
        <end position="314"/>
    </location>
</feature>
<feature type="domain" description="AB hydrolase-1" evidence="3">
    <location>
        <begin position="22"/>
        <end position="271"/>
    </location>
</feature>
<dbReference type="NCBIfam" id="TIGR02425">
    <property type="entry name" value="decarb_PcaC"/>
    <property type="match status" value="1"/>
</dbReference>